<accession>A0A7N2LPB0</accession>
<dbReference type="InterPro" id="IPR025558">
    <property type="entry name" value="DUF4283"/>
</dbReference>
<evidence type="ECO:0000313" key="2">
    <source>
        <dbReference type="EnsemblPlants" id="QL05p032630:mrna"/>
    </source>
</evidence>
<dbReference type="EnsemblPlants" id="QL05p032630:mrna">
    <property type="protein sequence ID" value="QL05p032630:mrna"/>
    <property type="gene ID" value="QL05p032630"/>
</dbReference>
<protein>
    <recommendedName>
        <fullName evidence="1">DUF4283 domain-containing protein</fullName>
    </recommendedName>
</protein>
<evidence type="ECO:0000313" key="3">
    <source>
        <dbReference type="Proteomes" id="UP000594261"/>
    </source>
</evidence>
<keyword evidence="3" id="KW-1185">Reference proteome</keyword>
<dbReference type="Pfam" id="PF14111">
    <property type="entry name" value="DUF4283"/>
    <property type="match status" value="1"/>
</dbReference>
<feature type="domain" description="DUF4283" evidence="1">
    <location>
        <begin position="3"/>
        <end position="74"/>
    </location>
</feature>
<proteinExistence type="predicted"/>
<organism evidence="2 3">
    <name type="scientific">Quercus lobata</name>
    <name type="common">Valley oak</name>
    <dbReference type="NCBI Taxonomy" id="97700"/>
    <lineage>
        <taxon>Eukaryota</taxon>
        <taxon>Viridiplantae</taxon>
        <taxon>Streptophyta</taxon>
        <taxon>Embryophyta</taxon>
        <taxon>Tracheophyta</taxon>
        <taxon>Spermatophyta</taxon>
        <taxon>Magnoliopsida</taxon>
        <taxon>eudicotyledons</taxon>
        <taxon>Gunneridae</taxon>
        <taxon>Pentapetalae</taxon>
        <taxon>rosids</taxon>
        <taxon>fabids</taxon>
        <taxon>Fagales</taxon>
        <taxon>Fagaceae</taxon>
        <taxon>Quercus</taxon>
    </lineage>
</organism>
<evidence type="ECO:0000259" key="1">
    <source>
        <dbReference type="Pfam" id="PF14111"/>
    </source>
</evidence>
<reference evidence="2 3" key="1">
    <citation type="journal article" date="2016" name="G3 (Bethesda)">
        <title>First Draft Assembly and Annotation of the Genome of a California Endemic Oak Quercus lobata Nee (Fagaceae).</title>
        <authorList>
            <person name="Sork V.L."/>
            <person name="Fitz-Gibbon S.T."/>
            <person name="Puiu D."/>
            <person name="Crepeau M."/>
            <person name="Gugger P.F."/>
            <person name="Sherman R."/>
            <person name="Stevens K."/>
            <person name="Langley C.H."/>
            <person name="Pellegrini M."/>
            <person name="Salzberg S.L."/>
        </authorList>
    </citation>
    <scope>NUCLEOTIDE SEQUENCE [LARGE SCALE GENOMIC DNA]</scope>
    <source>
        <strain evidence="2 3">cv. SW786</strain>
    </source>
</reference>
<dbReference type="InParanoid" id="A0A7N2LPB0"/>
<dbReference type="Proteomes" id="UP000594261">
    <property type="component" value="Chromosome 5"/>
</dbReference>
<dbReference type="EMBL" id="LRBV02000005">
    <property type="status" value="NOT_ANNOTATED_CDS"/>
    <property type="molecule type" value="Genomic_DNA"/>
</dbReference>
<sequence>MTHSIAAKFLTKRALNVDIIARTFNPLWRPRNGFKIQNLGDHVMLFTFDNKADVDCVLASEPWSFDKHLVVMQRTMEAAIKISSVIGEVSHSITPKESDGGTFFRLKITNDLSLPLC</sequence>
<name>A0A7N2LPB0_QUELO</name>
<dbReference type="AlphaFoldDB" id="A0A7N2LPB0"/>
<reference evidence="2" key="2">
    <citation type="submission" date="2021-01" db="UniProtKB">
        <authorList>
            <consortium name="EnsemblPlants"/>
        </authorList>
    </citation>
    <scope>IDENTIFICATION</scope>
</reference>
<dbReference type="Gramene" id="QL05p032630:mrna">
    <property type="protein sequence ID" value="QL05p032630:mrna"/>
    <property type="gene ID" value="QL05p032630"/>
</dbReference>